<evidence type="ECO:0000313" key="2">
    <source>
        <dbReference type="EMBL" id="KAL0405183.1"/>
    </source>
</evidence>
<accession>A0AAW2TLU3</accession>
<proteinExistence type="predicted"/>
<gene>
    <name evidence="2" type="ORF">Slati_3832200</name>
</gene>
<name>A0AAW2TLU3_9LAMI</name>
<dbReference type="AlphaFoldDB" id="A0AAW2TLU3"/>
<feature type="compositionally biased region" description="Polar residues" evidence="1">
    <location>
        <begin position="28"/>
        <end position="39"/>
    </location>
</feature>
<comment type="caution">
    <text evidence="2">The sequence shown here is derived from an EMBL/GenBank/DDBJ whole genome shotgun (WGS) entry which is preliminary data.</text>
</comment>
<evidence type="ECO:0000256" key="1">
    <source>
        <dbReference type="SAM" id="MobiDB-lite"/>
    </source>
</evidence>
<reference evidence="2" key="2">
    <citation type="journal article" date="2024" name="Plant">
        <title>Genomic evolution and insights into agronomic trait innovations of Sesamum species.</title>
        <authorList>
            <person name="Miao H."/>
            <person name="Wang L."/>
            <person name="Qu L."/>
            <person name="Liu H."/>
            <person name="Sun Y."/>
            <person name="Le M."/>
            <person name="Wang Q."/>
            <person name="Wei S."/>
            <person name="Zheng Y."/>
            <person name="Lin W."/>
            <person name="Duan Y."/>
            <person name="Cao H."/>
            <person name="Xiong S."/>
            <person name="Wang X."/>
            <person name="Wei L."/>
            <person name="Li C."/>
            <person name="Ma Q."/>
            <person name="Ju M."/>
            <person name="Zhao R."/>
            <person name="Li G."/>
            <person name="Mu C."/>
            <person name="Tian Q."/>
            <person name="Mei H."/>
            <person name="Zhang T."/>
            <person name="Gao T."/>
            <person name="Zhang H."/>
        </authorList>
    </citation>
    <scope>NUCLEOTIDE SEQUENCE</scope>
    <source>
        <strain evidence="2">KEN1</strain>
    </source>
</reference>
<organism evidence="2">
    <name type="scientific">Sesamum latifolium</name>
    <dbReference type="NCBI Taxonomy" id="2727402"/>
    <lineage>
        <taxon>Eukaryota</taxon>
        <taxon>Viridiplantae</taxon>
        <taxon>Streptophyta</taxon>
        <taxon>Embryophyta</taxon>
        <taxon>Tracheophyta</taxon>
        <taxon>Spermatophyta</taxon>
        <taxon>Magnoliopsida</taxon>
        <taxon>eudicotyledons</taxon>
        <taxon>Gunneridae</taxon>
        <taxon>Pentapetalae</taxon>
        <taxon>asterids</taxon>
        <taxon>lamiids</taxon>
        <taxon>Lamiales</taxon>
        <taxon>Pedaliaceae</taxon>
        <taxon>Sesamum</taxon>
    </lineage>
</organism>
<feature type="region of interest" description="Disordered" evidence="1">
    <location>
        <begin position="1"/>
        <end position="51"/>
    </location>
</feature>
<dbReference type="EMBL" id="JACGWN010000014">
    <property type="protein sequence ID" value="KAL0405183.1"/>
    <property type="molecule type" value="Genomic_DNA"/>
</dbReference>
<sequence>MNISSPSQWDCRPRTPRPADPLTEPPYHSTSSNTSSRGQPPQKASPAPRRA</sequence>
<protein>
    <submittedName>
        <fullName evidence="2">Uncharacterized protein</fullName>
    </submittedName>
</protein>
<reference evidence="2" key="1">
    <citation type="submission" date="2020-06" db="EMBL/GenBank/DDBJ databases">
        <authorList>
            <person name="Li T."/>
            <person name="Hu X."/>
            <person name="Zhang T."/>
            <person name="Song X."/>
            <person name="Zhang H."/>
            <person name="Dai N."/>
            <person name="Sheng W."/>
            <person name="Hou X."/>
            <person name="Wei L."/>
        </authorList>
    </citation>
    <scope>NUCLEOTIDE SEQUENCE</scope>
    <source>
        <strain evidence="2">KEN1</strain>
        <tissue evidence="2">Leaf</tissue>
    </source>
</reference>